<evidence type="ECO:0000313" key="1">
    <source>
        <dbReference type="EMBL" id="MBC8519459.1"/>
    </source>
</evidence>
<reference evidence="1 2" key="1">
    <citation type="submission" date="2020-08" db="EMBL/GenBank/DDBJ databases">
        <title>Bridging the membrane lipid divide: bacteria of the FCB group superphylum have the potential to synthesize archaeal ether lipids.</title>
        <authorList>
            <person name="Villanueva L."/>
            <person name="Von Meijenfeldt F.A.B."/>
            <person name="Westbye A.B."/>
            <person name="Yadav S."/>
            <person name="Hopmans E.C."/>
            <person name="Dutilh B.E."/>
            <person name="Sinninghe Damste J.S."/>
        </authorList>
    </citation>
    <scope>NUCLEOTIDE SEQUENCE [LARGE SCALE GENOMIC DNA]</scope>
    <source>
        <strain evidence="1">NIOZ-UU100</strain>
    </source>
</reference>
<comment type="caution">
    <text evidence="1">The sequence shown here is derived from an EMBL/GenBank/DDBJ whole genome shotgun (WGS) entry which is preliminary data.</text>
</comment>
<organism evidence="1 2">
    <name type="scientific">Candidatus Thiopontia autotrophica</name>
    <dbReference type="NCBI Taxonomy" id="2841688"/>
    <lineage>
        <taxon>Bacteria</taxon>
        <taxon>Pseudomonadati</taxon>
        <taxon>Pseudomonadota</taxon>
        <taxon>Gammaproteobacteria</taxon>
        <taxon>Candidatus Thiopontia</taxon>
    </lineage>
</organism>
<dbReference type="AlphaFoldDB" id="A0A8J6NXF9"/>
<dbReference type="EMBL" id="JACNFK010000023">
    <property type="protein sequence ID" value="MBC8519459.1"/>
    <property type="molecule type" value="Genomic_DNA"/>
</dbReference>
<dbReference type="InterPro" id="IPR049809">
    <property type="entry name" value="YehF/YfeS-like_WGR"/>
</dbReference>
<dbReference type="CDD" id="cd07996">
    <property type="entry name" value="WGR_MMR_like"/>
    <property type="match status" value="1"/>
</dbReference>
<accession>A0A8J6NXF9</accession>
<sequence length="89" mass="10150">MRIYMQTPPVEGAPLRFYQLQIQEDLIDGWTLIRESGTQGGRSSYREVHYECREDAEHALLALRDQQLRKGFQTTFATGATNNSSATDL</sequence>
<name>A0A8J6NXF9_9GAMM</name>
<dbReference type="Proteomes" id="UP000654401">
    <property type="component" value="Unassembled WGS sequence"/>
</dbReference>
<gene>
    <name evidence="1" type="ORF">H8D24_03505</name>
</gene>
<evidence type="ECO:0000313" key="2">
    <source>
        <dbReference type="Proteomes" id="UP000654401"/>
    </source>
</evidence>
<dbReference type="InterPro" id="IPR036930">
    <property type="entry name" value="WGR_dom_sf"/>
</dbReference>
<dbReference type="SUPFAM" id="SSF142921">
    <property type="entry name" value="WGR domain-like"/>
    <property type="match status" value="1"/>
</dbReference>
<proteinExistence type="predicted"/>
<protein>
    <submittedName>
        <fullName evidence="1">WGR domain-containing protein</fullName>
    </submittedName>
</protein>